<proteinExistence type="predicted"/>
<dbReference type="Pfam" id="PF00353">
    <property type="entry name" value="HemolysinCabind"/>
    <property type="match status" value="3"/>
</dbReference>
<dbReference type="PRINTS" id="PR00313">
    <property type="entry name" value="CABNDNGRPT"/>
</dbReference>
<dbReference type="InterPro" id="IPR001343">
    <property type="entry name" value="Hemolysn_Ca-bd"/>
</dbReference>
<dbReference type="EMBL" id="BMDZ01000154">
    <property type="protein sequence ID" value="GGB63881.1"/>
    <property type="molecule type" value="Genomic_DNA"/>
</dbReference>
<evidence type="ECO:0000313" key="3">
    <source>
        <dbReference type="EMBL" id="GGB63881.1"/>
    </source>
</evidence>
<sequence>MKGSLDNDTLHGWEGDDVVEGGAGDDTLFDSLGIDILNGGDGNDTVWSGDALITLVADLAAGTTGNGDTLISIENLHGSNVADTLLGDAGINMLTGDAGNDLLNGRGGADTLDGGTGIDTASYEDATGAIIVDLALGTASDGDTLISIENLIGGSAGDTLTGSTAANQIEGRDGDDVIDGGSGNDTLLGGAGDDVLIGNANRDIMTGGDGADRFVFQSLSDSGIGGATRDRIMDLDIAAGDRIDFSTLDIDPSTTAREALTYIGTGAYSGTAGEVRIADSANAGYTAVAIDSDGDGISNFIIEVALPLADFTADAFLL</sequence>
<evidence type="ECO:0000313" key="4">
    <source>
        <dbReference type="Proteomes" id="UP000603352"/>
    </source>
</evidence>
<name>A0ABQ1JAV8_9PROT</name>
<dbReference type="SUPFAM" id="SSF51120">
    <property type="entry name" value="beta-Roll"/>
    <property type="match status" value="2"/>
</dbReference>
<comment type="caution">
    <text evidence="3">The sequence shown here is derived from an EMBL/GenBank/DDBJ whole genome shotgun (WGS) entry which is preliminary data.</text>
</comment>
<organism evidence="3 4">
    <name type="scientific">Tistrella bauzanensis</name>
    <dbReference type="NCBI Taxonomy" id="657419"/>
    <lineage>
        <taxon>Bacteria</taxon>
        <taxon>Pseudomonadati</taxon>
        <taxon>Pseudomonadota</taxon>
        <taxon>Alphaproteobacteria</taxon>
        <taxon>Geminicoccales</taxon>
        <taxon>Geminicoccaceae</taxon>
        <taxon>Tistrella</taxon>
    </lineage>
</organism>
<keyword evidence="4" id="KW-1185">Reference proteome</keyword>
<comment type="subcellular location">
    <subcellularLocation>
        <location evidence="1">Secreted</location>
    </subcellularLocation>
</comment>
<protein>
    <recommendedName>
        <fullName evidence="5">Peptidase M10 serralysin C-terminal domain-containing protein</fullName>
    </recommendedName>
</protein>
<keyword evidence="2" id="KW-0964">Secreted</keyword>
<dbReference type="InterPro" id="IPR050557">
    <property type="entry name" value="RTX_toxin/Mannuronan_C5-epim"/>
</dbReference>
<dbReference type="Gene3D" id="2.150.10.10">
    <property type="entry name" value="Serralysin-like metalloprotease, C-terminal"/>
    <property type="match status" value="2"/>
</dbReference>
<dbReference type="InterPro" id="IPR011049">
    <property type="entry name" value="Serralysin-like_metalloprot_C"/>
</dbReference>
<evidence type="ECO:0008006" key="5">
    <source>
        <dbReference type="Google" id="ProtNLM"/>
    </source>
</evidence>
<dbReference type="PROSITE" id="PS00330">
    <property type="entry name" value="HEMOLYSIN_CALCIUM"/>
    <property type="match status" value="3"/>
</dbReference>
<dbReference type="Proteomes" id="UP000603352">
    <property type="component" value="Unassembled WGS sequence"/>
</dbReference>
<evidence type="ECO:0000256" key="1">
    <source>
        <dbReference type="ARBA" id="ARBA00004613"/>
    </source>
</evidence>
<gene>
    <name evidence="3" type="ORF">GCM10011505_50530</name>
</gene>
<accession>A0ABQ1JAV8</accession>
<evidence type="ECO:0000256" key="2">
    <source>
        <dbReference type="ARBA" id="ARBA00022525"/>
    </source>
</evidence>
<reference evidence="4" key="1">
    <citation type="journal article" date="2019" name="Int. J. Syst. Evol. Microbiol.">
        <title>The Global Catalogue of Microorganisms (GCM) 10K type strain sequencing project: providing services to taxonomists for standard genome sequencing and annotation.</title>
        <authorList>
            <consortium name="The Broad Institute Genomics Platform"/>
            <consortium name="The Broad Institute Genome Sequencing Center for Infectious Disease"/>
            <person name="Wu L."/>
            <person name="Ma J."/>
        </authorList>
    </citation>
    <scope>NUCLEOTIDE SEQUENCE [LARGE SCALE GENOMIC DNA]</scope>
    <source>
        <strain evidence="4">CGMCC 1.10188</strain>
    </source>
</reference>
<dbReference type="PANTHER" id="PTHR38340">
    <property type="entry name" value="S-LAYER PROTEIN"/>
    <property type="match status" value="1"/>
</dbReference>
<dbReference type="InterPro" id="IPR018511">
    <property type="entry name" value="Hemolysin-typ_Ca-bd_CS"/>
</dbReference>
<dbReference type="PANTHER" id="PTHR38340:SF1">
    <property type="entry name" value="S-LAYER PROTEIN"/>
    <property type="match status" value="1"/>
</dbReference>